<accession>A0A5S4F4Q8</accession>
<dbReference type="PANTHER" id="PTHR43252">
    <property type="entry name" value="TRANSCRIPTIONAL REGULATOR YQJI"/>
    <property type="match status" value="1"/>
</dbReference>
<organism evidence="3 4">
    <name type="scientific">Nonomuraea zeae</name>
    <dbReference type="NCBI Taxonomy" id="1642303"/>
    <lineage>
        <taxon>Bacteria</taxon>
        <taxon>Bacillati</taxon>
        <taxon>Actinomycetota</taxon>
        <taxon>Actinomycetes</taxon>
        <taxon>Streptosporangiales</taxon>
        <taxon>Streptosporangiaceae</taxon>
        <taxon>Nonomuraea</taxon>
    </lineage>
</organism>
<gene>
    <name evidence="3" type="ORF">ETD85_59895</name>
</gene>
<evidence type="ECO:0000259" key="2">
    <source>
        <dbReference type="Pfam" id="PF10400"/>
    </source>
</evidence>
<dbReference type="InterPro" id="IPR018309">
    <property type="entry name" value="Tscrpt_reg_PadR_C"/>
</dbReference>
<dbReference type="OrthoDB" id="8443918at2"/>
<evidence type="ECO:0000259" key="1">
    <source>
        <dbReference type="Pfam" id="PF03551"/>
    </source>
</evidence>
<dbReference type="EMBL" id="VCKX01000497">
    <property type="protein sequence ID" value="TMR10959.1"/>
    <property type="molecule type" value="Genomic_DNA"/>
</dbReference>
<dbReference type="Pfam" id="PF03551">
    <property type="entry name" value="PadR"/>
    <property type="match status" value="1"/>
</dbReference>
<dbReference type="SUPFAM" id="SSF46785">
    <property type="entry name" value="Winged helix' DNA-binding domain"/>
    <property type="match status" value="1"/>
</dbReference>
<sequence>MYSDIVILRGLLRGPKHGYEIKKLVERITGGFLNNNTLYPALRRFEQRGEIEKVAEETTPGRPPRTVYRLTGRGRDRLRELLHNADPAVLVKDEEFQVRVGMFDLMDPEMRLRVIQARRASVEHSLASQEELVASSEQHPWGLRVLRFNIDRQRLELAWLDELATALEEPPDESPQDDHGR</sequence>
<dbReference type="InterPro" id="IPR036390">
    <property type="entry name" value="WH_DNA-bd_sf"/>
</dbReference>
<proteinExistence type="predicted"/>
<dbReference type="PANTHER" id="PTHR43252:SF6">
    <property type="entry name" value="NEGATIVE TRANSCRIPTION REGULATOR PADR"/>
    <property type="match status" value="1"/>
</dbReference>
<dbReference type="Gene3D" id="1.10.10.10">
    <property type="entry name" value="Winged helix-like DNA-binding domain superfamily/Winged helix DNA-binding domain"/>
    <property type="match status" value="1"/>
</dbReference>
<dbReference type="Proteomes" id="UP000306628">
    <property type="component" value="Unassembled WGS sequence"/>
</dbReference>
<evidence type="ECO:0000313" key="4">
    <source>
        <dbReference type="Proteomes" id="UP000306628"/>
    </source>
</evidence>
<keyword evidence="4" id="KW-1185">Reference proteome</keyword>
<dbReference type="Pfam" id="PF10400">
    <property type="entry name" value="Vir_act_alpha_C"/>
    <property type="match status" value="1"/>
</dbReference>
<reference evidence="3 4" key="1">
    <citation type="submission" date="2019-05" db="EMBL/GenBank/DDBJ databases">
        <title>Draft genome sequence of Nonomuraea zeae DSM 100528.</title>
        <authorList>
            <person name="Saricaoglu S."/>
            <person name="Isik K."/>
        </authorList>
    </citation>
    <scope>NUCLEOTIDE SEQUENCE [LARGE SCALE GENOMIC DNA]</scope>
    <source>
        <strain evidence="3 4">DSM 100528</strain>
    </source>
</reference>
<name>A0A5S4F4Q8_9ACTN</name>
<feature type="domain" description="Transcription regulator PadR C-terminal" evidence="2">
    <location>
        <begin position="94"/>
        <end position="168"/>
    </location>
</feature>
<comment type="caution">
    <text evidence="3">The sequence shown here is derived from an EMBL/GenBank/DDBJ whole genome shotgun (WGS) entry which is preliminary data.</text>
</comment>
<dbReference type="InterPro" id="IPR036388">
    <property type="entry name" value="WH-like_DNA-bd_sf"/>
</dbReference>
<dbReference type="RefSeq" id="WP_138698693.1">
    <property type="nucleotide sequence ID" value="NZ_JBHSAZ010000107.1"/>
</dbReference>
<protein>
    <submittedName>
        <fullName evidence="3">PadR family transcriptional regulator</fullName>
    </submittedName>
</protein>
<dbReference type="InterPro" id="IPR005149">
    <property type="entry name" value="Tscrpt_reg_PadR_N"/>
</dbReference>
<evidence type="ECO:0000313" key="3">
    <source>
        <dbReference type="EMBL" id="TMR10959.1"/>
    </source>
</evidence>
<dbReference type="AlphaFoldDB" id="A0A5S4F4Q8"/>
<feature type="domain" description="Transcription regulator PadR N-terminal" evidence="1">
    <location>
        <begin position="7"/>
        <end position="80"/>
    </location>
</feature>